<evidence type="ECO:0000313" key="15">
    <source>
        <dbReference type="Proteomes" id="UP000181686"/>
    </source>
</evidence>
<organism evidence="13 15">
    <name type="scientific">Pseudomonas extremorientalis</name>
    <dbReference type="NCBI Taxonomy" id="169669"/>
    <lineage>
        <taxon>Bacteria</taxon>
        <taxon>Pseudomonadati</taxon>
        <taxon>Pseudomonadota</taxon>
        <taxon>Gammaproteobacteria</taxon>
        <taxon>Pseudomonadales</taxon>
        <taxon>Pseudomonadaceae</taxon>
        <taxon>Pseudomonas</taxon>
    </lineage>
</organism>
<accession>A0A1H0TWP1</accession>
<keyword evidence="7 9" id="KW-0472">Membrane</keyword>
<proteinExistence type="inferred from homology"/>
<dbReference type="Pfam" id="PF13954">
    <property type="entry name" value="PapC_N"/>
    <property type="match status" value="1"/>
</dbReference>
<dbReference type="GO" id="GO:0009279">
    <property type="term" value="C:cell outer membrane"/>
    <property type="evidence" value="ECO:0007669"/>
    <property type="project" value="UniProtKB-SubCell"/>
</dbReference>
<evidence type="ECO:0000256" key="3">
    <source>
        <dbReference type="ARBA" id="ARBA00022448"/>
    </source>
</evidence>
<dbReference type="InterPro" id="IPR025949">
    <property type="entry name" value="PapC-like_C"/>
</dbReference>
<keyword evidence="16" id="KW-1185">Reference proteome</keyword>
<evidence type="ECO:0000256" key="4">
    <source>
        <dbReference type="ARBA" id="ARBA00022452"/>
    </source>
</evidence>
<evidence type="ECO:0000256" key="8">
    <source>
        <dbReference type="ARBA" id="ARBA00023237"/>
    </source>
</evidence>
<dbReference type="InterPro" id="IPR025885">
    <property type="entry name" value="PapC_N"/>
</dbReference>
<dbReference type="InterPro" id="IPR042186">
    <property type="entry name" value="FimD_plug_dom"/>
</dbReference>
<keyword evidence="4" id="KW-1134">Transmembrane beta strand</keyword>
<dbReference type="Proteomes" id="UP000181686">
    <property type="component" value="Unassembled WGS sequence"/>
</dbReference>
<keyword evidence="13" id="KW-0436">Ligase</keyword>
<dbReference type="EMBL" id="MDGK01000063">
    <property type="protein sequence ID" value="OIN04070.1"/>
    <property type="molecule type" value="Genomic_DNA"/>
</dbReference>
<evidence type="ECO:0000259" key="12">
    <source>
        <dbReference type="Pfam" id="PF13954"/>
    </source>
</evidence>
<dbReference type="InterPro" id="IPR043142">
    <property type="entry name" value="PapC-like_C_sf"/>
</dbReference>
<dbReference type="PANTHER" id="PTHR30451">
    <property type="entry name" value="OUTER MEMBRANE USHER PROTEIN"/>
    <property type="match status" value="1"/>
</dbReference>
<feature type="domain" description="PapC-like C-terminal" evidence="11">
    <location>
        <begin position="766"/>
        <end position="829"/>
    </location>
</feature>
<keyword evidence="6 10" id="KW-0732">Signal</keyword>
<dbReference type="InterPro" id="IPR000015">
    <property type="entry name" value="Fimb_usher"/>
</dbReference>
<dbReference type="Proteomes" id="UP000182654">
    <property type="component" value="Chromosome I"/>
</dbReference>
<dbReference type="GO" id="GO:0015473">
    <property type="term" value="F:fimbrial usher porin activity"/>
    <property type="evidence" value="ECO:0007669"/>
    <property type="project" value="InterPro"/>
</dbReference>
<evidence type="ECO:0000256" key="7">
    <source>
        <dbReference type="ARBA" id="ARBA00023136"/>
    </source>
</evidence>
<dbReference type="Gene3D" id="2.60.40.2070">
    <property type="match status" value="1"/>
</dbReference>
<dbReference type="Gene3D" id="2.60.40.2610">
    <property type="entry name" value="Outer membrane usher protein FimD, plug domain"/>
    <property type="match status" value="1"/>
</dbReference>
<dbReference type="Pfam" id="PF13953">
    <property type="entry name" value="PapC_C"/>
    <property type="match status" value="1"/>
</dbReference>
<reference evidence="14 16" key="2">
    <citation type="submission" date="2016-10" db="EMBL/GenBank/DDBJ databases">
        <authorList>
            <person name="Varghese N."/>
            <person name="Submissions S."/>
        </authorList>
    </citation>
    <scope>NUCLEOTIDE SEQUENCE [LARGE SCALE GENOMIC DNA]</scope>
    <source>
        <strain evidence="14 16">BS2774</strain>
    </source>
</reference>
<evidence type="ECO:0000256" key="6">
    <source>
        <dbReference type="ARBA" id="ARBA00022729"/>
    </source>
</evidence>
<comment type="similarity">
    <text evidence="2 9">Belongs to the fimbrial export usher family.</text>
</comment>
<dbReference type="AlphaFoldDB" id="A0A1H0TWP1"/>
<dbReference type="SUPFAM" id="SSF141729">
    <property type="entry name" value="FimD N-terminal domain-like"/>
    <property type="match status" value="1"/>
</dbReference>
<evidence type="ECO:0000313" key="16">
    <source>
        <dbReference type="Proteomes" id="UP000182654"/>
    </source>
</evidence>
<dbReference type="GO" id="GO:0009297">
    <property type="term" value="P:pilus assembly"/>
    <property type="evidence" value="ECO:0007669"/>
    <property type="project" value="InterPro"/>
</dbReference>
<dbReference type="InterPro" id="IPR018030">
    <property type="entry name" value="Fimbrial_membr_usher_CS"/>
</dbReference>
<keyword evidence="9" id="KW-1029">Fimbrium biogenesis</keyword>
<evidence type="ECO:0000256" key="1">
    <source>
        <dbReference type="ARBA" id="ARBA00004571"/>
    </source>
</evidence>
<dbReference type="Pfam" id="PF00577">
    <property type="entry name" value="Usher"/>
    <property type="match status" value="1"/>
</dbReference>
<dbReference type="EMBL" id="LT629708">
    <property type="protein sequence ID" value="SDP58487.1"/>
    <property type="molecule type" value="Genomic_DNA"/>
</dbReference>
<dbReference type="PANTHER" id="PTHR30451:SF20">
    <property type="entry name" value="FIMBRIAE USHER"/>
    <property type="match status" value="1"/>
</dbReference>
<dbReference type="Gene3D" id="2.60.40.3110">
    <property type="match status" value="1"/>
</dbReference>
<keyword evidence="5 9" id="KW-0812">Transmembrane</keyword>
<evidence type="ECO:0000256" key="5">
    <source>
        <dbReference type="ARBA" id="ARBA00022692"/>
    </source>
</evidence>
<keyword evidence="8 9" id="KW-0998">Cell outer membrane</keyword>
<feature type="signal peptide" evidence="10">
    <location>
        <begin position="1"/>
        <end position="34"/>
    </location>
</feature>
<protein>
    <submittedName>
        <fullName evidence="13">O-succinylbenzoate--CoA ligase</fullName>
    </submittedName>
    <submittedName>
        <fullName evidence="14">Outer membrane usher protein</fullName>
    </submittedName>
</protein>
<dbReference type="Gene3D" id="3.10.20.410">
    <property type="match status" value="1"/>
</dbReference>
<name>A0A1H0TWP1_9PSED</name>
<dbReference type="GO" id="GO:0016874">
    <property type="term" value="F:ligase activity"/>
    <property type="evidence" value="ECO:0007669"/>
    <property type="project" value="UniProtKB-KW"/>
</dbReference>
<evidence type="ECO:0000256" key="9">
    <source>
        <dbReference type="RuleBase" id="RU003884"/>
    </source>
</evidence>
<feature type="chain" id="PRO_5044558012" evidence="10">
    <location>
        <begin position="35"/>
        <end position="847"/>
    </location>
</feature>
<evidence type="ECO:0000259" key="11">
    <source>
        <dbReference type="Pfam" id="PF13953"/>
    </source>
</evidence>
<evidence type="ECO:0000256" key="10">
    <source>
        <dbReference type="SAM" id="SignalP"/>
    </source>
</evidence>
<dbReference type="InterPro" id="IPR037224">
    <property type="entry name" value="PapC_N_sf"/>
</dbReference>
<dbReference type="PROSITE" id="PS01151">
    <property type="entry name" value="FIMBRIAL_USHER"/>
    <property type="match status" value="1"/>
</dbReference>
<dbReference type="RefSeq" id="WP_071492382.1">
    <property type="nucleotide sequence ID" value="NZ_LT629708.1"/>
</dbReference>
<keyword evidence="3 9" id="KW-0813">Transport</keyword>
<gene>
    <name evidence="13" type="ORF">BFN10_27555</name>
    <name evidence="14" type="ORF">SAMN04490184_3929</name>
</gene>
<evidence type="ECO:0000313" key="14">
    <source>
        <dbReference type="EMBL" id="SDP58487.1"/>
    </source>
</evidence>
<reference evidence="13 15" key="1">
    <citation type="submission" date="2016-08" db="EMBL/GenBank/DDBJ databases">
        <title>Draft genome sequence of the type strain of Pseudomonas extremorientalis LMG 19695T isolated from drinking water reservoir.</title>
        <authorList>
            <person name="Tambong J.T."/>
        </authorList>
    </citation>
    <scope>NUCLEOTIDE SEQUENCE [LARGE SCALE GENOMIC DNA]</scope>
    <source>
        <strain evidence="13 15">LMG 19695</strain>
    </source>
</reference>
<sequence length="847" mass="91234">MSFVTRASLRNWPFARHQLMLATRCLLLMSSAYAVGAQGVENVRFNPAFFPDGVGGQQVDIGKFSQGNVVLPGSYRTDVYLNGQWIGRESLTFVAVKGRDSAQMCLERDVVLRFGIDLDAAQAQPTEARQTPTPAFAPCEDISTYLPGSTGQFDSGENRLTLQVPQIYLARKARGYVDPRHWDGGVDAAFVRYNANTFETRTNGRSVDAHYLGLNTGLNLGDWHWRHSGSFSQTDTSSGYQRSSTYVQRELSPLRSQMMLGEIYTPGELFDSVRLRGASLFSDDRMLPDSQTGFAPVVRGIAETNARVTVRQRGVLLDEVSVAPGPFVLNDLFPTGYGGDLTVTVTEADGRRREFIVPFAANANLLRTGHSRYSLSVGRMDEIGLRHPPRLVQATYQHGLSNLVTGYTGTVAGDDYLSQLLGAAFNTPYGALSLDLTHSDATLPGHGSRQGQSVQLRYSKNFTDTGTHFALGAYRYSTQGFLSIADAARVRDLAIGGHNLDNVSRLRDRMDISLNQSLSNGTVYLTGSSQNYWNRNSGNLTFTTGYSGNWKGLRYTLSAQRTKDLLSERVDKQVELTLSLPLGSDARSPTLTTTVYRGDQSSGERMNLGGTLGERGQFSYGVGGSRTQGRSNSVSADMKYQASHGVLSAGFGQSNAYRATSLGMTGGIVAHAGGVIFAPELGETIGIVQAPGAQGARINGNHGAQVGKGGYAVVPYLTPYRQNVVELDPKDLSVDVELKSAAQNVAPRAGSVVKLHFDTVSGQALLISALRKDGSPLPFGSDVFDENGDSVGVVGQGGKAFARVPRSHGVLAVKWGSEGNASCRLRYDVSGQQGANRLLQVDAGACQ</sequence>
<comment type="subcellular location">
    <subcellularLocation>
        <location evidence="1 9">Cell outer membrane</location>
        <topology evidence="1 9">Multi-pass membrane protein</topology>
    </subcellularLocation>
</comment>
<evidence type="ECO:0000313" key="13">
    <source>
        <dbReference type="EMBL" id="OIN04070.1"/>
    </source>
</evidence>
<evidence type="ECO:0000256" key="2">
    <source>
        <dbReference type="ARBA" id="ARBA00008064"/>
    </source>
</evidence>
<feature type="domain" description="PapC N-terminal" evidence="12">
    <location>
        <begin position="45"/>
        <end position="196"/>
    </location>
</feature>